<dbReference type="PANTHER" id="PTHR20858">
    <property type="entry name" value="PHOSPHOMETHYLPYRIMIDINE KINASE"/>
    <property type="match status" value="1"/>
</dbReference>
<evidence type="ECO:0000256" key="6">
    <source>
        <dbReference type="ARBA" id="ARBA00022777"/>
    </source>
</evidence>
<dbReference type="Pfam" id="PF02581">
    <property type="entry name" value="TMP-TENI"/>
    <property type="match status" value="1"/>
</dbReference>
<reference evidence="16 17" key="1">
    <citation type="submission" date="2016-07" db="EMBL/GenBank/DDBJ databases">
        <title>Whole-genome of two Shewanella species isolated from a digestive organ of sea cucumber Apostichopus japonicus Selenka 1867.</title>
        <authorList>
            <person name="Hong H.-H."/>
            <person name="Choi H."/>
            <person name="Cheon S."/>
            <person name="Oh J.-S."/>
            <person name="Lee H.-G."/>
            <person name="Park C."/>
        </authorList>
    </citation>
    <scope>NUCLEOTIDE SEQUENCE [LARGE SCALE GENOMIC DNA]</scope>
    <source>
        <strain evidence="16 17">CSB03KR</strain>
    </source>
</reference>
<dbReference type="RefSeq" id="WP_069669949.1">
    <property type="nucleotide sequence ID" value="NZ_MCBT01000001.1"/>
</dbReference>
<keyword evidence="3" id="KW-0808">Transferase</keyword>
<evidence type="ECO:0000256" key="1">
    <source>
        <dbReference type="ARBA" id="ARBA00001946"/>
    </source>
</evidence>
<evidence type="ECO:0000256" key="13">
    <source>
        <dbReference type="ARBA" id="ARBA00047883"/>
    </source>
</evidence>
<comment type="pathway">
    <text evidence="2">Cofactor biosynthesis; thiamine diphosphate biosynthesis; thiamine phosphate from 4-amino-2-methyl-5-diphosphomethylpyrimidine and 4-methyl-5-(2-phosphoethyl)-thiazole: step 1/1.</text>
</comment>
<evidence type="ECO:0000259" key="14">
    <source>
        <dbReference type="Pfam" id="PF02581"/>
    </source>
</evidence>
<dbReference type="GO" id="GO:0009228">
    <property type="term" value="P:thiamine biosynthetic process"/>
    <property type="evidence" value="ECO:0007669"/>
    <property type="project" value="UniProtKB-KW"/>
</dbReference>
<evidence type="ECO:0000256" key="8">
    <source>
        <dbReference type="ARBA" id="ARBA00022842"/>
    </source>
</evidence>
<dbReference type="Pfam" id="PF08543">
    <property type="entry name" value="Phos_pyr_kin"/>
    <property type="match status" value="1"/>
</dbReference>
<dbReference type="GO" id="GO:0005524">
    <property type="term" value="F:ATP binding"/>
    <property type="evidence" value="ECO:0007669"/>
    <property type="project" value="UniProtKB-KW"/>
</dbReference>
<dbReference type="InterPro" id="IPR013785">
    <property type="entry name" value="Aldolase_TIM"/>
</dbReference>
<dbReference type="GO" id="GO:0046872">
    <property type="term" value="F:metal ion binding"/>
    <property type="evidence" value="ECO:0007669"/>
    <property type="project" value="UniProtKB-KW"/>
</dbReference>
<keyword evidence="9" id="KW-0784">Thiamine biosynthesis</keyword>
<keyword evidence="10" id="KW-0511">Multifunctional enzyme</keyword>
<evidence type="ECO:0000256" key="10">
    <source>
        <dbReference type="ARBA" id="ARBA00023268"/>
    </source>
</evidence>
<comment type="cofactor">
    <cofactor evidence="1">
        <name>Mg(2+)</name>
        <dbReference type="ChEBI" id="CHEBI:18420"/>
    </cofactor>
</comment>
<dbReference type="SUPFAM" id="SSF51391">
    <property type="entry name" value="Thiamin phosphate synthase"/>
    <property type="match status" value="1"/>
</dbReference>
<comment type="catalytic activity">
    <reaction evidence="12">
        <text>2-(2-carboxy-4-methylthiazol-5-yl)ethyl phosphate + 4-amino-2-methyl-5-(diphosphooxymethyl)pyrimidine + 2 H(+) = thiamine phosphate + CO2 + diphosphate</text>
        <dbReference type="Rhea" id="RHEA:47848"/>
        <dbReference type="ChEBI" id="CHEBI:15378"/>
        <dbReference type="ChEBI" id="CHEBI:16526"/>
        <dbReference type="ChEBI" id="CHEBI:33019"/>
        <dbReference type="ChEBI" id="CHEBI:37575"/>
        <dbReference type="ChEBI" id="CHEBI:57841"/>
        <dbReference type="ChEBI" id="CHEBI:62890"/>
        <dbReference type="EC" id="2.5.1.3"/>
    </reaction>
</comment>
<keyword evidence="5" id="KW-0547">Nucleotide-binding</keyword>
<dbReference type="Proteomes" id="UP000095230">
    <property type="component" value="Unassembled WGS sequence"/>
</dbReference>
<evidence type="ECO:0000256" key="12">
    <source>
        <dbReference type="ARBA" id="ARBA00047851"/>
    </source>
</evidence>
<dbReference type="GO" id="GO:0008972">
    <property type="term" value="F:phosphomethylpyrimidine kinase activity"/>
    <property type="evidence" value="ECO:0007669"/>
    <property type="project" value="InterPro"/>
</dbReference>
<protein>
    <submittedName>
        <fullName evidence="16">Thiamine-phosphate diphosphorylase</fullName>
    </submittedName>
</protein>
<accession>A0A1E5IZC2</accession>
<dbReference type="Gene3D" id="3.20.20.70">
    <property type="entry name" value="Aldolase class I"/>
    <property type="match status" value="1"/>
</dbReference>
<dbReference type="Gene3D" id="3.40.1190.20">
    <property type="match status" value="1"/>
</dbReference>
<dbReference type="GO" id="GO:0004789">
    <property type="term" value="F:thiamine-phosphate diphosphorylase activity"/>
    <property type="evidence" value="ECO:0007669"/>
    <property type="project" value="UniProtKB-EC"/>
</dbReference>
<evidence type="ECO:0000256" key="3">
    <source>
        <dbReference type="ARBA" id="ARBA00022679"/>
    </source>
</evidence>
<dbReference type="GO" id="GO:0008902">
    <property type="term" value="F:hydroxymethylpyrimidine kinase activity"/>
    <property type="evidence" value="ECO:0007669"/>
    <property type="project" value="TreeGrafter"/>
</dbReference>
<dbReference type="InterPro" id="IPR029056">
    <property type="entry name" value="Ribokinase-like"/>
</dbReference>
<name>A0A1E5IZC2_SHECO</name>
<dbReference type="PANTHER" id="PTHR20858:SF17">
    <property type="entry name" value="HYDROXYMETHYLPYRIMIDINE_PHOSPHOMETHYLPYRIMIDINE KINASE THI20-RELATED"/>
    <property type="match status" value="1"/>
</dbReference>
<evidence type="ECO:0000256" key="4">
    <source>
        <dbReference type="ARBA" id="ARBA00022723"/>
    </source>
</evidence>
<evidence type="ECO:0000256" key="11">
    <source>
        <dbReference type="ARBA" id="ARBA00047334"/>
    </source>
</evidence>
<evidence type="ECO:0000313" key="16">
    <source>
        <dbReference type="EMBL" id="OEG75804.1"/>
    </source>
</evidence>
<evidence type="ECO:0000313" key="17">
    <source>
        <dbReference type="Proteomes" id="UP000095230"/>
    </source>
</evidence>
<dbReference type="InterPro" id="IPR036206">
    <property type="entry name" value="ThiamineP_synth_sf"/>
</dbReference>
<dbReference type="SUPFAM" id="SSF53613">
    <property type="entry name" value="Ribokinase-like"/>
    <property type="match status" value="1"/>
</dbReference>
<gene>
    <name evidence="16" type="ORF">BEL05_16405</name>
</gene>
<dbReference type="UniPathway" id="UPA00060">
    <property type="reaction ID" value="UER00138"/>
</dbReference>
<dbReference type="CDD" id="cd00564">
    <property type="entry name" value="TMP_TenI"/>
    <property type="match status" value="1"/>
</dbReference>
<dbReference type="STRING" id="23.BEL05_16405"/>
<sequence length="517" mass="54454">MDSVISKSIVWTIAGSDSGGGAGIQADLATINDLGCHGCTVITALTVQNSVAVEQVEPVSVDLMLQQLNCLLKDLPPNAIKVGLLCNQAQINALANWLAIILNDYQTRHGVSIAVVVDPVMVASCGDALANGLDFSPLTGLITLFTPNSAELSVLMGKPLNTLSEVSLAATTLASTLGCNILAKGGDKGGLWHKDSAKDLYVCAEVDRVSARHQHRQFMLSSQRVDSRNHHGSGCSLSSAIAAAMAKGYVLHDAVVIAKAYVTAGIRDGYQLGDGPGPLARTGWPKSLEMFPSIASFDDGPSLQAASAFKKLDTSIGVYPVVSSIAVLESLLKAGAKTVQLRVKSVDDPLLEQKIQQAISLGETYQAQVFINDHWQLAITHGASGIHLGQEDLYHADLAVISQSGIALGVSSHGYFELLLAAQIKPSYIAVGHIFATTTKEMPSLPQGLDRLRHYAELLENHFPSVAIGGIDINNLAAVKATGVNNVAVVRAVSNALSPADAYRTLSQGWEAINVTE</sequence>
<organism evidence="16 17">
    <name type="scientific">Shewanella colwelliana</name>
    <name type="common">Alteromonas colwelliana</name>
    <dbReference type="NCBI Taxonomy" id="23"/>
    <lineage>
        <taxon>Bacteria</taxon>
        <taxon>Pseudomonadati</taxon>
        <taxon>Pseudomonadota</taxon>
        <taxon>Gammaproteobacteria</taxon>
        <taxon>Alteromonadales</taxon>
        <taxon>Shewanellaceae</taxon>
        <taxon>Shewanella</taxon>
    </lineage>
</organism>
<dbReference type="FunFam" id="3.20.20.70:FF:000064">
    <property type="entry name" value="Thiamine-phosphate synthase"/>
    <property type="match status" value="1"/>
</dbReference>
<dbReference type="GO" id="GO:0005829">
    <property type="term" value="C:cytosol"/>
    <property type="evidence" value="ECO:0007669"/>
    <property type="project" value="TreeGrafter"/>
</dbReference>
<dbReference type="NCBIfam" id="NF002904">
    <property type="entry name" value="PRK03512.1"/>
    <property type="match status" value="1"/>
</dbReference>
<evidence type="ECO:0000256" key="5">
    <source>
        <dbReference type="ARBA" id="ARBA00022741"/>
    </source>
</evidence>
<dbReference type="InterPro" id="IPR022998">
    <property type="entry name" value="ThiamineP_synth_TenI"/>
</dbReference>
<dbReference type="AlphaFoldDB" id="A0A1E5IZC2"/>
<dbReference type="InterPro" id="IPR004399">
    <property type="entry name" value="HMP/HMP-P_kinase_dom"/>
</dbReference>
<keyword evidence="8" id="KW-0460">Magnesium</keyword>
<keyword evidence="4" id="KW-0479">Metal-binding</keyword>
<comment type="catalytic activity">
    <reaction evidence="13">
        <text>2-[(2R,5Z)-2-carboxy-4-methylthiazol-5(2H)-ylidene]ethyl phosphate + 4-amino-2-methyl-5-(diphosphooxymethyl)pyrimidine + 2 H(+) = thiamine phosphate + CO2 + diphosphate</text>
        <dbReference type="Rhea" id="RHEA:47844"/>
        <dbReference type="ChEBI" id="CHEBI:15378"/>
        <dbReference type="ChEBI" id="CHEBI:16526"/>
        <dbReference type="ChEBI" id="CHEBI:33019"/>
        <dbReference type="ChEBI" id="CHEBI:37575"/>
        <dbReference type="ChEBI" id="CHEBI:57841"/>
        <dbReference type="ChEBI" id="CHEBI:62899"/>
        <dbReference type="EC" id="2.5.1.3"/>
    </reaction>
</comment>
<dbReference type="InterPro" id="IPR013749">
    <property type="entry name" value="PM/HMP-P_kinase-1"/>
</dbReference>
<dbReference type="NCBIfam" id="TIGR00693">
    <property type="entry name" value="thiE"/>
    <property type="match status" value="1"/>
</dbReference>
<proteinExistence type="predicted"/>
<comment type="caution">
    <text evidence="16">The sequence shown here is derived from an EMBL/GenBank/DDBJ whole genome shotgun (WGS) entry which is preliminary data.</text>
</comment>
<evidence type="ECO:0000256" key="7">
    <source>
        <dbReference type="ARBA" id="ARBA00022840"/>
    </source>
</evidence>
<dbReference type="InterPro" id="IPR034291">
    <property type="entry name" value="TMP_synthase"/>
</dbReference>
<dbReference type="CDD" id="cd01169">
    <property type="entry name" value="HMPP_kinase"/>
    <property type="match status" value="1"/>
</dbReference>
<evidence type="ECO:0000256" key="9">
    <source>
        <dbReference type="ARBA" id="ARBA00022977"/>
    </source>
</evidence>
<keyword evidence="7" id="KW-0067">ATP-binding</keyword>
<keyword evidence="6" id="KW-0418">Kinase</keyword>
<feature type="domain" description="Pyridoxamine kinase/Phosphomethylpyrimidine kinase" evidence="15">
    <location>
        <begin position="17"/>
        <end position="279"/>
    </location>
</feature>
<evidence type="ECO:0000259" key="15">
    <source>
        <dbReference type="Pfam" id="PF08543"/>
    </source>
</evidence>
<evidence type="ECO:0000256" key="2">
    <source>
        <dbReference type="ARBA" id="ARBA00005165"/>
    </source>
</evidence>
<dbReference type="EMBL" id="MCBT01000001">
    <property type="protein sequence ID" value="OEG75804.1"/>
    <property type="molecule type" value="Genomic_DNA"/>
</dbReference>
<dbReference type="OrthoDB" id="9810880at2"/>
<dbReference type="GO" id="GO:0009229">
    <property type="term" value="P:thiamine diphosphate biosynthetic process"/>
    <property type="evidence" value="ECO:0007669"/>
    <property type="project" value="UniProtKB-UniPathway"/>
</dbReference>
<feature type="domain" description="Thiamine phosphate synthase/TenI" evidence="14">
    <location>
        <begin position="324"/>
        <end position="493"/>
    </location>
</feature>
<comment type="catalytic activity">
    <reaction evidence="11">
        <text>4-methyl-5-(2-phosphooxyethyl)-thiazole + 4-amino-2-methyl-5-(diphosphooxymethyl)pyrimidine + H(+) = thiamine phosphate + diphosphate</text>
        <dbReference type="Rhea" id="RHEA:22328"/>
        <dbReference type="ChEBI" id="CHEBI:15378"/>
        <dbReference type="ChEBI" id="CHEBI:33019"/>
        <dbReference type="ChEBI" id="CHEBI:37575"/>
        <dbReference type="ChEBI" id="CHEBI:57841"/>
        <dbReference type="ChEBI" id="CHEBI:58296"/>
        <dbReference type="EC" id="2.5.1.3"/>
    </reaction>
</comment>